<evidence type="ECO:0000313" key="2">
    <source>
        <dbReference type="EMBL" id="KAF1919879.1"/>
    </source>
</evidence>
<evidence type="ECO:0000313" key="3">
    <source>
        <dbReference type="Proteomes" id="UP000800096"/>
    </source>
</evidence>
<accession>A0A6A5QX75</accession>
<dbReference type="Proteomes" id="UP000800096">
    <property type="component" value="Unassembled WGS sequence"/>
</dbReference>
<evidence type="ECO:0000256" key="1">
    <source>
        <dbReference type="SAM" id="MobiDB-lite"/>
    </source>
</evidence>
<name>A0A6A5QX75_AMPQU</name>
<feature type="compositionally biased region" description="Polar residues" evidence="1">
    <location>
        <begin position="97"/>
        <end position="111"/>
    </location>
</feature>
<dbReference type="AlphaFoldDB" id="A0A6A5QX75"/>
<sequence length="170" mass="19063">MEDQTLQQQFEDLEMTDAPFLVSPSKEATLLPTKSIMTTCTVPHSHTGGRCPTNWQASLGSLENLRHRLRLIHQDEEQTSYRCKAFDIIKQMTKSKFGNSSSPLAQSSNVGESEGKTRGGRGSGETTYLNSWMLAPVWDQLRDQSLIGFSCKRDPMTGTPVLIYTHDRPQ</sequence>
<feature type="region of interest" description="Disordered" evidence="1">
    <location>
        <begin position="97"/>
        <end position="124"/>
    </location>
</feature>
<proteinExistence type="predicted"/>
<dbReference type="EMBL" id="ML979133">
    <property type="protein sequence ID" value="KAF1919879.1"/>
    <property type="molecule type" value="Genomic_DNA"/>
</dbReference>
<gene>
    <name evidence="2" type="ORF">BDU57DRAFT_570015</name>
</gene>
<keyword evidence="3" id="KW-1185">Reference proteome</keyword>
<protein>
    <submittedName>
        <fullName evidence="2">Uncharacterized protein</fullName>
    </submittedName>
</protein>
<organism evidence="2 3">
    <name type="scientific">Ampelomyces quisqualis</name>
    <name type="common">Powdery mildew agent</name>
    <dbReference type="NCBI Taxonomy" id="50730"/>
    <lineage>
        <taxon>Eukaryota</taxon>
        <taxon>Fungi</taxon>
        <taxon>Dikarya</taxon>
        <taxon>Ascomycota</taxon>
        <taxon>Pezizomycotina</taxon>
        <taxon>Dothideomycetes</taxon>
        <taxon>Pleosporomycetidae</taxon>
        <taxon>Pleosporales</taxon>
        <taxon>Pleosporineae</taxon>
        <taxon>Phaeosphaeriaceae</taxon>
        <taxon>Ampelomyces</taxon>
    </lineage>
</organism>
<reference evidence="2" key="1">
    <citation type="journal article" date="2020" name="Stud. Mycol.">
        <title>101 Dothideomycetes genomes: a test case for predicting lifestyles and emergence of pathogens.</title>
        <authorList>
            <person name="Haridas S."/>
            <person name="Albert R."/>
            <person name="Binder M."/>
            <person name="Bloem J."/>
            <person name="Labutti K."/>
            <person name="Salamov A."/>
            <person name="Andreopoulos B."/>
            <person name="Baker S."/>
            <person name="Barry K."/>
            <person name="Bills G."/>
            <person name="Bluhm B."/>
            <person name="Cannon C."/>
            <person name="Castanera R."/>
            <person name="Culley D."/>
            <person name="Daum C."/>
            <person name="Ezra D."/>
            <person name="Gonzalez J."/>
            <person name="Henrissat B."/>
            <person name="Kuo A."/>
            <person name="Liang C."/>
            <person name="Lipzen A."/>
            <person name="Lutzoni F."/>
            <person name="Magnuson J."/>
            <person name="Mondo S."/>
            <person name="Nolan M."/>
            <person name="Ohm R."/>
            <person name="Pangilinan J."/>
            <person name="Park H.-J."/>
            <person name="Ramirez L."/>
            <person name="Alfaro M."/>
            <person name="Sun H."/>
            <person name="Tritt A."/>
            <person name="Yoshinaga Y."/>
            <person name="Zwiers L.-H."/>
            <person name="Turgeon B."/>
            <person name="Goodwin S."/>
            <person name="Spatafora J."/>
            <person name="Crous P."/>
            <person name="Grigoriev I."/>
        </authorList>
    </citation>
    <scope>NUCLEOTIDE SEQUENCE</scope>
    <source>
        <strain evidence="2">HMLAC05119</strain>
    </source>
</reference>